<proteinExistence type="inferred from homology"/>
<keyword evidence="6 8" id="KW-0472">Membrane</keyword>
<dbReference type="EMBL" id="CP028472">
    <property type="protein sequence ID" value="AVW89906.1"/>
    <property type="molecule type" value="Genomic_DNA"/>
</dbReference>
<accession>A0A2R4LYD1</accession>
<evidence type="ECO:0000313" key="10">
    <source>
        <dbReference type="Proteomes" id="UP000241447"/>
    </source>
</evidence>
<feature type="transmembrane region" description="Helical" evidence="8">
    <location>
        <begin position="20"/>
        <end position="38"/>
    </location>
</feature>
<evidence type="ECO:0000313" key="9">
    <source>
        <dbReference type="EMBL" id="AVW89906.1"/>
    </source>
</evidence>
<geneLocation type="plasmid" evidence="10">
    <name>pcblh4a</name>
</geneLocation>
<reference evidence="9 10" key="1">
    <citation type="submission" date="2018-03" db="EMBL/GenBank/DDBJ databases">
        <title>The Complete Genome of Celeribacter baekdonensis strain LH4, a Thiosulfate-Oxidizing Alphaproteobacterium Isolated from Gulf of Mexico Continental Slope Sediments.</title>
        <authorList>
            <person name="Flood B.E."/>
            <person name="Bailey J.V."/>
            <person name="Leprich D."/>
        </authorList>
    </citation>
    <scope>NUCLEOTIDE SEQUENCE [LARGE SCALE GENOMIC DNA]</scope>
    <source>
        <strain evidence="9 10">LH4</strain>
        <plasmid evidence="10">Plasmid pcblh4a</plasmid>
    </source>
</reference>
<dbReference type="InterPro" id="IPR003400">
    <property type="entry name" value="ExbD"/>
</dbReference>
<dbReference type="PANTHER" id="PTHR30558">
    <property type="entry name" value="EXBD MEMBRANE COMPONENT OF PMF-DRIVEN MACROMOLECULE IMPORT SYSTEM"/>
    <property type="match status" value="1"/>
</dbReference>
<dbReference type="GO" id="GO:0015031">
    <property type="term" value="P:protein transport"/>
    <property type="evidence" value="ECO:0007669"/>
    <property type="project" value="UniProtKB-KW"/>
</dbReference>
<evidence type="ECO:0000256" key="7">
    <source>
        <dbReference type="RuleBase" id="RU003879"/>
    </source>
</evidence>
<keyword evidence="9" id="KW-0614">Plasmid</keyword>
<evidence type="ECO:0000256" key="4">
    <source>
        <dbReference type="ARBA" id="ARBA00022692"/>
    </source>
</evidence>
<dbReference type="KEGG" id="cbak:DA792_01605"/>
<sequence>MSAFAFAHPRRTRHPDLTPMIDVVFLLLVFFMLVSRFGTQGVLPLTPAGGAATASWEGPPRVVDLYANGDIRLNGEEVFAEHLSGWLQPLMPTPDSAVIIRTHDADLQRLVDTVDHLSKAGITRLIVME</sequence>
<dbReference type="GO" id="GO:0022857">
    <property type="term" value="F:transmembrane transporter activity"/>
    <property type="evidence" value="ECO:0007669"/>
    <property type="project" value="InterPro"/>
</dbReference>
<evidence type="ECO:0000256" key="5">
    <source>
        <dbReference type="ARBA" id="ARBA00022989"/>
    </source>
</evidence>
<keyword evidence="7" id="KW-0653">Protein transport</keyword>
<protein>
    <submittedName>
        <fullName evidence="9">Biopolymer transporter ExbD</fullName>
    </submittedName>
</protein>
<dbReference type="Proteomes" id="UP000241447">
    <property type="component" value="Plasmid pCBLh4a"/>
</dbReference>
<dbReference type="GO" id="GO:0005886">
    <property type="term" value="C:plasma membrane"/>
    <property type="evidence" value="ECO:0007669"/>
    <property type="project" value="UniProtKB-SubCell"/>
</dbReference>
<comment type="subcellular location">
    <subcellularLocation>
        <location evidence="1">Cell membrane</location>
        <topology evidence="1">Single-pass membrane protein</topology>
    </subcellularLocation>
    <subcellularLocation>
        <location evidence="7">Cell membrane</location>
        <topology evidence="7">Single-pass type II membrane protein</topology>
    </subcellularLocation>
</comment>
<dbReference type="PANTHER" id="PTHR30558:SF3">
    <property type="entry name" value="BIOPOLYMER TRANSPORT PROTEIN EXBD-RELATED"/>
    <property type="match status" value="1"/>
</dbReference>
<gene>
    <name evidence="9" type="ORF">DA792_01605</name>
</gene>
<evidence type="ECO:0000256" key="8">
    <source>
        <dbReference type="SAM" id="Phobius"/>
    </source>
</evidence>
<keyword evidence="7" id="KW-0813">Transport</keyword>
<dbReference type="Pfam" id="PF02472">
    <property type="entry name" value="ExbD"/>
    <property type="match status" value="1"/>
</dbReference>
<evidence type="ECO:0000256" key="3">
    <source>
        <dbReference type="ARBA" id="ARBA00022475"/>
    </source>
</evidence>
<keyword evidence="4 7" id="KW-0812">Transmembrane</keyword>
<evidence type="ECO:0000256" key="1">
    <source>
        <dbReference type="ARBA" id="ARBA00004162"/>
    </source>
</evidence>
<keyword evidence="5 8" id="KW-1133">Transmembrane helix</keyword>
<dbReference type="OrthoDB" id="5456447at2"/>
<evidence type="ECO:0000256" key="6">
    <source>
        <dbReference type="ARBA" id="ARBA00023136"/>
    </source>
</evidence>
<organism evidence="9 10">
    <name type="scientific">Celeribacter baekdonensis</name>
    <dbReference type="NCBI Taxonomy" id="875171"/>
    <lineage>
        <taxon>Bacteria</taxon>
        <taxon>Pseudomonadati</taxon>
        <taxon>Pseudomonadota</taxon>
        <taxon>Alphaproteobacteria</taxon>
        <taxon>Rhodobacterales</taxon>
        <taxon>Roseobacteraceae</taxon>
        <taxon>Celeribacter</taxon>
    </lineage>
</organism>
<evidence type="ECO:0000256" key="2">
    <source>
        <dbReference type="ARBA" id="ARBA00005811"/>
    </source>
</evidence>
<dbReference type="RefSeq" id="WP_107717813.1">
    <property type="nucleotide sequence ID" value="NZ_CP028472.1"/>
</dbReference>
<dbReference type="AlphaFoldDB" id="A0A2R4LYD1"/>
<name>A0A2R4LYD1_9RHOB</name>
<comment type="similarity">
    <text evidence="2 7">Belongs to the ExbD/TolR family.</text>
</comment>
<keyword evidence="3" id="KW-1003">Cell membrane</keyword>